<organism evidence="5 6">
    <name type="scientific">Magnetovibrio blakemorei</name>
    <dbReference type="NCBI Taxonomy" id="28181"/>
    <lineage>
        <taxon>Bacteria</taxon>
        <taxon>Pseudomonadati</taxon>
        <taxon>Pseudomonadota</taxon>
        <taxon>Alphaproteobacteria</taxon>
        <taxon>Rhodospirillales</taxon>
        <taxon>Magnetovibrionaceae</taxon>
        <taxon>Magnetovibrio</taxon>
    </lineage>
</organism>
<dbReference type="RefSeq" id="WP_069959392.1">
    <property type="nucleotide sequence ID" value="NZ_MCGG01000078.1"/>
</dbReference>
<dbReference type="GO" id="GO:0030163">
    <property type="term" value="P:protein catabolic process"/>
    <property type="evidence" value="ECO:0007669"/>
    <property type="project" value="InterPro"/>
</dbReference>
<comment type="caution">
    <text evidence="5">The sequence shown here is derived from an EMBL/GenBank/DDBJ whole genome shotgun (WGS) entry which is preliminary data.</text>
</comment>
<dbReference type="InterPro" id="IPR027065">
    <property type="entry name" value="Lon_Prtase"/>
</dbReference>
<dbReference type="AlphaFoldDB" id="A0A1E5Q360"/>
<dbReference type="Pfam" id="PF20436">
    <property type="entry name" value="LonB_AAA-LID"/>
    <property type="match status" value="1"/>
</dbReference>
<proteinExistence type="inferred from homology"/>
<dbReference type="InterPro" id="IPR046843">
    <property type="entry name" value="LonB_AAA-LID"/>
</dbReference>
<feature type="domain" description="Lon proteolytic" evidence="4">
    <location>
        <begin position="578"/>
        <end position="773"/>
    </location>
</feature>
<evidence type="ECO:0000256" key="1">
    <source>
        <dbReference type="ARBA" id="ARBA00022670"/>
    </source>
</evidence>
<dbReference type="Gene3D" id="3.30.230.10">
    <property type="match status" value="1"/>
</dbReference>
<dbReference type="Gene3D" id="3.40.50.300">
    <property type="entry name" value="P-loop containing nucleotide triphosphate hydrolases"/>
    <property type="match status" value="2"/>
</dbReference>
<dbReference type="Pfam" id="PF05362">
    <property type="entry name" value="Lon_C"/>
    <property type="match status" value="1"/>
</dbReference>
<protein>
    <recommendedName>
        <fullName evidence="2">endopeptidase La</fullName>
        <ecNumber evidence="2">3.4.21.53</ecNumber>
    </recommendedName>
</protein>
<evidence type="ECO:0000259" key="4">
    <source>
        <dbReference type="PROSITE" id="PS51786"/>
    </source>
</evidence>
<dbReference type="GO" id="GO:0006508">
    <property type="term" value="P:proteolysis"/>
    <property type="evidence" value="ECO:0007669"/>
    <property type="project" value="UniProtKB-KW"/>
</dbReference>
<feature type="active site" evidence="2">
    <location>
        <position position="711"/>
    </location>
</feature>
<feature type="region of interest" description="Disordered" evidence="3">
    <location>
        <begin position="811"/>
        <end position="830"/>
    </location>
</feature>
<dbReference type="InterPro" id="IPR014721">
    <property type="entry name" value="Ribsml_uS5_D2-typ_fold_subgr"/>
</dbReference>
<evidence type="ECO:0000313" key="6">
    <source>
        <dbReference type="Proteomes" id="UP000095347"/>
    </source>
</evidence>
<sequence length="830" mass="90710">MSQTVVSPLKPSALYTSCAKTELDFKTTKTLKPLDGVIGQARAVEAIRFAIGMRHEGYNLFAFGPEGTGKSSTVMRFLHTQAETQAVPDDWCYVNNFEDPQKPRALALAAGKACPLRDDMARLVDELKGALPAAFEGEEYAQRKEALETELKTRHENAFVKLQERADASGIALVRTPMGLGLAPVEKGEVLTPQAFEALPAKEQKKRQEALAQLQIQLEGILAQIPKWEKDHRDKVRALNRDVTKRAVGHLIEALEQQWQDTANVLTYLEEVREDVIEHAADFLPSTDGPEMQVGLTAHHRPGSTGNSFRRYQVNVLVDNAGCCAANPGPSGAPVVEDDHPTQPNLVGRVEHLSQMGTLVTDFNLIKAGSLHRANGGYLVVDARRVLMQPNAWETLKRALRAGRVNIESPAESLGWASTVSLEPEPIPLNVKVVMLGEPMLYYLLSMHDPDFKELFKVAADFANSMDRDASSVMDLARLMAAQVNTEGLRHLDRGGVARVIEQAARLSEDAEKLTTHMGSIVDLVREADYWAGVENKKVIAARHVQEAIDAKIYRSDRYRELLQEEIRRGTYVIETKGKKVGQINGLSVLQLDSFSFGRPSRITVNVSIGKGELVDIERQVELGGPLHSKGVMILESFLNARFGQDGPMALSARIVFEQSYGGIEGDSASSTELYALLSAIANIPLKQSIAVTGSVDQTGRVQAIGGVNDKIEGFFDVCTQRGLTGEHGVIIPAANVKHLMLRHDVVDAVKAGLFSIWAVHTIDEGIEILTGLKAGEQGANGHYPLGSVNYEVARTLRQFAAKVRAFGEGRAQPPAPAQINLKVTPGEDH</sequence>
<accession>A0A1E5Q360</accession>
<dbReference type="InterPro" id="IPR020568">
    <property type="entry name" value="Ribosomal_Su5_D2-typ_SF"/>
</dbReference>
<dbReference type="OrthoDB" id="9758568at2"/>
<comment type="catalytic activity">
    <reaction evidence="2">
        <text>Hydrolysis of proteins in presence of ATP.</text>
        <dbReference type="EC" id="3.4.21.53"/>
    </reaction>
</comment>
<gene>
    <name evidence="5" type="ORF">BEN30_01160</name>
</gene>
<evidence type="ECO:0000256" key="2">
    <source>
        <dbReference type="PROSITE-ProRule" id="PRU01122"/>
    </source>
</evidence>
<dbReference type="GO" id="GO:0004176">
    <property type="term" value="F:ATP-dependent peptidase activity"/>
    <property type="evidence" value="ECO:0007669"/>
    <property type="project" value="UniProtKB-UniRule"/>
</dbReference>
<dbReference type="InterPro" id="IPR027417">
    <property type="entry name" value="P-loop_NTPase"/>
</dbReference>
<comment type="similarity">
    <text evidence="2">Belongs to the peptidase S16 family.</text>
</comment>
<dbReference type="Proteomes" id="UP000095347">
    <property type="component" value="Unassembled WGS sequence"/>
</dbReference>
<dbReference type="InterPro" id="IPR041699">
    <property type="entry name" value="AAA_32"/>
</dbReference>
<dbReference type="EMBL" id="MCGG01000078">
    <property type="protein sequence ID" value="OEJ64045.1"/>
    <property type="molecule type" value="Genomic_DNA"/>
</dbReference>
<dbReference type="PRINTS" id="PR00830">
    <property type="entry name" value="ENDOLAPTASE"/>
</dbReference>
<dbReference type="STRING" id="28181.BEN30_01160"/>
<dbReference type="PANTHER" id="PTHR10046">
    <property type="entry name" value="ATP DEPENDENT LON PROTEASE FAMILY MEMBER"/>
    <property type="match status" value="1"/>
</dbReference>
<dbReference type="Pfam" id="PF20437">
    <property type="entry name" value="LonC_helical"/>
    <property type="match status" value="1"/>
</dbReference>
<dbReference type="PROSITE" id="PS51786">
    <property type="entry name" value="LON_PROTEOLYTIC"/>
    <property type="match status" value="1"/>
</dbReference>
<reference evidence="6" key="1">
    <citation type="submission" date="2016-07" db="EMBL/GenBank/DDBJ databases">
        <authorList>
            <person name="Florea S."/>
            <person name="Webb J.S."/>
            <person name="Jaromczyk J."/>
            <person name="Schardl C.L."/>
        </authorList>
    </citation>
    <scope>NUCLEOTIDE SEQUENCE [LARGE SCALE GENOMIC DNA]</scope>
    <source>
        <strain evidence="6">MV-1</strain>
    </source>
</reference>
<evidence type="ECO:0000256" key="3">
    <source>
        <dbReference type="SAM" id="MobiDB-lite"/>
    </source>
</evidence>
<dbReference type="SUPFAM" id="SSF52540">
    <property type="entry name" value="P-loop containing nucleoside triphosphate hydrolases"/>
    <property type="match status" value="1"/>
</dbReference>
<dbReference type="GO" id="GO:0005524">
    <property type="term" value="F:ATP binding"/>
    <property type="evidence" value="ECO:0007669"/>
    <property type="project" value="InterPro"/>
</dbReference>
<dbReference type="Pfam" id="PF13654">
    <property type="entry name" value="AAA_32"/>
    <property type="match status" value="1"/>
</dbReference>
<keyword evidence="2" id="KW-0378">Hydrolase</keyword>
<dbReference type="SUPFAM" id="SSF54211">
    <property type="entry name" value="Ribosomal protein S5 domain 2-like"/>
    <property type="match status" value="1"/>
</dbReference>
<keyword evidence="1 2" id="KW-0645">Protease</keyword>
<name>A0A1E5Q360_9PROT</name>
<keyword evidence="6" id="KW-1185">Reference proteome</keyword>
<keyword evidence="2" id="KW-0720">Serine protease</keyword>
<dbReference type="InterPro" id="IPR046844">
    <property type="entry name" value="Lon-like_helical"/>
</dbReference>
<dbReference type="EC" id="3.4.21.53" evidence="2"/>
<feature type="active site" evidence="2">
    <location>
        <position position="668"/>
    </location>
</feature>
<evidence type="ECO:0000313" key="5">
    <source>
        <dbReference type="EMBL" id="OEJ64045.1"/>
    </source>
</evidence>
<dbReference type="GO" id="GO:0004252">
    <property type="term" value="F:serine-type endopeptidase activity"/>
    <property type="evidence" value="ECO:0007669"/>
    <property type="project" value="UniProtKB-UniRule"/>
</dbReference>
<dbReference type="InterPro" id="IPR008269">
    <property type="entry name" value="Lon_proteolytic"/>
</dbReference>
<dbReference type="Gene3D" id="1.10.8.60">
    <property type="match status" value="1"/>
</dbReference>